<dbReference type="InterPro" id="IPR013563">
    <property type="entry name" value="Oligopep_ABC_C"/>
</dbReference>
<dbReference type="PANTHER" id="PTHR43776">
    <property type="entry name" value="TRANSPORT ATP-BINDING PROTEIN"/>
    <property type="match status" value="1"/>
</dbReference>
<dbReference type="PROSITE" id="PS50893">
    <property type="entry name" value="ABC_TRANSPORTER_2"/>
    <property type="match status" value="1"/>
</dbReference>
<evidence type="ECO:0000259" key="5">
    <source>
        <dbReference type="PROSITE" id="PS50893"/>
    </source>
</evidence>
<proteinExistence type="inferred from homology"/>
<sequence>MAVLKTLNLNKTFKIRSLKIFAVENFNIEIDTSDFFALVGESGSGKSTVAKLLMRLSKPDSGRILFKDNDIWQMNKNDLINFKQSIGLVFQDSYASLNPRMKIMDIVQEPLKIHKKFSTNEIKFRTVEILKNMGIDEILLERYPHQLSGGQRQRVAIARALILEPEILIADEPLSALDISLQASILNQLIGIKKNREMGILLITHDLNIVRAVSNRLAVMHLGRIVEKGQTKDIFREPLHPYTKILLNSIPGFHRRDRKKIPKISTEDKLSWNLKGCRFFNRCDYKMDICRDNIPELKTIESRKVRCFLY</sequence>
<dbReference type="GO" id="GO:0015833">
    <property type="term" value="P:peptide transport"/>
    <property type="evidence" value="ECO:0007669"/>
    <property type="project" value="InterPro"/>
</dbReference>
<dbReference type="Pfam" id="PF00005">
    <property type="entry name" value="ABC_tran"/>
    <property type="match status" value="1"/>
</dbReference>
<dbReference type="SMART" id="SM00382">
    <property type="entry name" value="AAA"/>
    <property type="match status" value="1"/>
</dbReference>
<evidence type="ECO:0000256" key="1">
    <source>
        <dbReference type="ARBA" id="ARBA00005417"/>
    </source>
</evidence>
<name>A0A9W6GGY2_9BACT</name>
<dbReference type="GO" id="GO:0005524">
    <property type="term" value="F:ATP binding"/>
    <property type="evidence" value="ECO:0007669"/>
    <property type="project" value="UniProtKB-KW"/>
</dbReference>
<dbReference type="InterPro" id="IPR003439">
    <property type="entry name" value="ABC_transporter-like_ATP-bd"/>
</dbReference>
<protein>
    <submittedName>
        <fullName evidence="6">Dipeptide ABC transporter ATP-binding protein</fullName>
    </submittedName>
</protein>
<dbReference type="FunFam" id="3.40.50.300:FF:000016">
    <property type="entry name" value="Oligopeptide ABC transporter ATP-binding component"/>
    <property type="match status" value="1"/>
</dbReference>
<dbReference type="InterPro" id="IPR050319">
    <property type="entry name" value="ABC_transp_ATP-bind"/>
</dbReference>
<dbReference type="GO" id="GO:0055085">
    <property type="term" value="P:transmembrane transport"/>
    <property type="evidence" value="ECO:0007669"/>
    <property type="project" value="UniProtKB-ARBA"/>
</dbReference>
<reference evidence="6" key="1">
    <citation type="submission" date="2022-12" db="EMBL/GenBank/DDBJ databases">
        <title>Reference genome sequencing for broad-spectrum identification of bacterial and archaeal isolates by mass spectrometry.</title>
        <authorList>
            <person name="Sekiguchi Y."/>
            <person name="Tourlousse D.M."/>
        </authorList>
    </citation>
    <scope>NUCLEOTIDE SEQUENCE</scope>
    <source>
        <strain evidence="6">TSL-P1</strain>
    </source>
</reference>
<dbReference type="CDD" id="cd03257">
    <property type="entry name" value="ABC_NikE_OppD_transporters"/>
    <property type="match status" value="1"/>
</dbReference>
<organism evidence="6 7">
    <name type="scientific">Thermodesulfovibrio yellowstonii</name>
    <dbReference type="NCBI Taxonomy" id="28262"/>
    <lineage>
        <taxon>Bacteria</taxon>
        <taxon>Pseudomonadati</taxon>
        <taxon>Nitrospirota</taxon>
        <taxon>Thermodesulfovibrionia</taxon>
        <taxon>Thermodesulfovibrionales</taxon>
        <taxon>Thermodesulfovibrionaceae</taxon>
        <taxon>Thermodesulfovibrio</taxon>
    </lineage>
</organism>
<dbReference type="Proteomes" id="UP001144297">
    <property type="component" value="Unassembled WGS sequence"/>
</dbReference>
<dbReference type="EMBL" id="BSDX01000001">
    <property type="protein sequence ID" value="GLI53502.1"/>
    <property type="molecule type" value="Genomic_DNA"/>
</dbReference>
<evidence type="ECO:0000256" key="4">
    <source>
        <dbReference type="ARBA" id="ARBA00022840"/>
    </source>
</evidence>
<dbReference type="Pfam" id="PF08352">
    <property type="entry name" value="oligo_HPY"/>
    <property type="match status" value="1"/>
</dbReference>
<accession>A0A9W6GGY2</accession>
<feature type="domain" description="ABC transporter" evidence="5">
    <location>
        <begin position="4"/>
        <end position="247"/>
    </location>
</feature>
<keyword evidence="2" id="KW-0813">Transport</keyword>
<evidence type="ECO:0000313" key="6">
    <source>
        <dbReference type="EMBL" id="GLI53502.1"/>
    </source>
</evidence>
<dbReference type="InterPro" id="IPR003593">
    <property type="entry name" value="AAA+_ATPase"/>
</dbReference>
<dbReference type="InterPro" id="IPR017871">
    <property type="entry name" value="ABC_transporter-like_CS"/>
</dbReference>
<dbReference type="PROSITE" id="PS00211">
    <property type="entry name" value="ABC_TRANSPORTER_1"/>
    <property type="match status" value="1"/>
</dbReference>
<dbReference type="Gene3D" id="3.40.50.300">
    <property type="entry name" value="P-loop containing nucleotide triphosphate hydrolases"/>
    <property type="match status" value="1"/>
</dbReference>
<dbReference type="GO" id="GO:0016887">
    <property type="term" value="F:ATP hydrolysis activity"/>
    <property type="evidence" value="ECO:0007669"/>
    <property type="project" value="InterPro"/>
</dbReference>
<keyword evidence="4 6" id="KW-0067">ATP-binding</keyword>
<dbReference type="SUPFAM" id="SSF52540">
    <property type="entry name" value="P-loop containing nucleoside triphosphate hydrolases"/>
    <property type="match status" value="1"/>
</dbReference>
<evidence type="ECO:0000256" key="3">
    <source>
        <dbReference type="ARBA" id="ARBA00022741"/>
    </source>
</evidence>
<comment type="similarity">
    <text evidence="1">Belongs to the ABC transporter superfamily.</text>
</comment>
<dbReference type="PANTHER" id="PTHR43776:SF7">
    <property type="entry name" value="D,D-DIPEPTIDE TRANSPORT ATP-BINDING PROTEIN DDPF-RELATED"/>
    <property type="match status" value="1"/>
</dbReference>
<keyword evidence="7" id="KW-1185">Reference proteome</keyword>
<dbReference type="AlphaFoldDB" id="A0A9W6GGY2"/>
<gene>
    <name evidence="6" type="ORF">TISLANDTSLP1_11950</name>
</gene>
<evidence type="ECO:0000313" key="7">
    <source>
        <dbReference type="Proteomes" id="UP001144297"/>
    </source>
</evidence>
<dbReference type="NCBIfam" id="TIGR01727">
    <property type="entry name" value="oligo_HPY"/>
    <property type="match status" value="1"/>
</dbReference>
<dbReference type="InterPro" id="IPR027417">
    <property type="entry name" value="P-loop_NTPase"/>
</dbReference>
<evidence type="ECO:0000256" key="2">
    <source>
        <dbReference type="ARBA" id="ARBA00022448"/>
    </source>
</evidence>
<keyword evidence="3" id="KW-0547">Nucleotide-binding</keyword>
<comment type="caution">
    <text evidence="6">The sequence shown here is derived from an EMBL/GenBank/DDBJ whole genome shotgun (WGS) entry which is preliminary data.</text>
</comment>